<keyword evidence="4" id="KW-1185">Reference proteome</keyword>
<organism evidence="3 4">
    <name type="scientific">Brassica cretica</name>
    <name type="common">Mustard</name>
    <dbReference type="NCBI Taxonomy" id="69181"/>
    <lineage>
        <taxon>Eukaryota</taxon>
        <taxon>Viridiplantae</taxon>
        <taxon>Streptophyta</taxon>
        <taxon>Embryophyta</taxon>
        <taxon>Tracheophyta</taxon>
        <taxon>Spermatophyta</taxon>
        <taxon>Magnoliopsida</taxon>
        <taxon>eudicotyledons</taxon>
        <taxon>Gunneridae</taxon>
        <taxon>Pentapetalae</taxon>
        <taxon>rosids</taxon>
        <taxon>malvids</taxon>
        <taxon>Brassicales</taxon>
        <taxon>Brassicaceae</taxon>
        <taxon>Brassiceae</taxon>
        <taxon>Brassica</taxon>
    </lineage>
</organism>
<accession>A0ABQ7F8F0</accession>
<evidence type="ECO:0000313" key="3">
    <source>
        <dbReference type="EMBL" id="KAF3611876.1"/>
    </source>
</evidence>
<dbReference type="InterPro" id="IPR036457">
    <property type="entry name" value="PPM-type-like_dom_sf"/>
</dbReference>
<dbReference type="Pfam" id="PF00481">
    <property type="entry name" value="PP2C"/>
    <property type="match status" value="1"/>
</dbReference>
<dbReference type="SUPFAM" id="SSF81606">
    <property type="entry name" value="PP2C-like"/>
    <property type="match status" value="1"/>
</dbReference>
<reference evidence="3 4" key="1">
    <citation type="journal article" date="2020" name="BMC Genomics">
        <title>Intraspecific diversification of the crop wild relative Brassica cretica Lam. using demographic model selection.</title>
        <authorList>
            <person name="Kioukis A."/>
            <person name="Michalopoulou V.A."/>
            <person name="Briers L."/>
            <person name="Pirintsos S."/>
            <person name="Studholme D.J."/>
            <person name="Pavlidis P."/>
            <person name="Sarris P.F."/>
        </authorList>
    </citation>
    <scope>NUCLEOTIDE SEQUENCE [LARGE SCALE GENOMIC DNA]</scope>
    <source>
        <strain evidence="4">cv. PFS-1207/04</strain>
    </source>
</reference>
<proteinExistence type="predicted"/>
<keyword evidence="1" id="KW-0812">Transmembrane</keyword>
<dbReference type="InterPro" id="IPR001932">
    <property type="entry name" value="PPM-type_phosphatase-like_dom"/>
</dbReference>
<sequence>MAIPRFSSLLRWRKLAKSDWLVASIGFVLFVFFLSFFFDPTSDSVPSVDRSPPIASPPDLVKLTLSSKAKERGACTTCLVREKRVSLLVPVQLNMEHSTNVQEEVRRIRNEHSDDPLAIESGRVKGYLKVTRAFGAGFLKQVCTFI</sequence>
<keyword evidence="1" id="KW-1133">Transmembrane helix</keyword>
<keyword evidence="1" id="KW-0472">Membrane</keyword>
<feature type="transmembrane region" description="Helical" evidence="1">
    <location>
        <begin position="20"/>
        <end position="38"/>
    </location>
</feature>
<evidence type="ECO:0000256" key="1">
    <source>
        <dbReference type="SAM" id="Phobius"/>
    </source>
</evidence>
<dbReference type="Proteomes" id="UP000266723">
    <property type="component" value="Unassembled WGS sequence"/>
</dbReference>
<gene>
    <name evidence="3" type="ORF">DY000_02051074</name>
</gene>
<dbReference type="EMBL" id="QGKV02000297">
    <property type="protein sequence ID" value="KAF3611876.1"/>
    <property type="molecule type" value="Genomic_DNA"/>
</dbReference>
<dbReference type="Gene3D" id="3.60.40.10">
    <property type="entry name" value="PPM-type phosphatase domain"/>
    <property type="match status" value="1"/>
</dbReference>
<evidence type="ECO:0000313" key="4">
    <source>
        <dbReference type="Proteomes" id="UP000266723"/>
    </source>
</evidence>
<evidence type="ECO:0000259" key="2">
    <source>
        <dbReference type="Pfam" id="PF00481"/>
    </source>
</evidence>
<comment type="caution">
    <text evidence="3">The sequence shown here is derived from an EMBL/GenBank/DDBJ whole genome shotgun (WGS) entry which is preliminary data.</text>
</comment>
<feature type="domain" description="PPM-type phosphatase" evidence="2">
    <location>
        <begin position="75"/>
        <end position="141"/>
    </location>
</feature>
<protein>
    <recommendedName>
        <fullName evidence="2">PPM-type phosphatase domain-containing protein</fullName>
    </recommendedName>
</protein>
<name>A0ABQ7F8F0_BRACR</name>